<gene>
    <name evidence="2" type="ORF">NGF19_15995</name>
</gene>
<protein>
    <submittedName>
        <fullName evidence="2">Antitoxin</fullName>
    </submittedName>
</protein>
<comment type="caution">
    <text evidence="2">The sequence shown here is derived from an EMBL/GenBank/DDBJ whole genome shotgun (WGS) entry which is preliminary data.</text>
</comment>
<dbReference type="InterPro" id="IPR028037">
    <property type="entry name" value="Antitoxin_Rv0909/MT0933"/>
</dbReference>
<sequence length="62" mass="7192">MSVMDKLRHLLKGHEEQESRGIDKGGDYIDDRTQGRYSDQIDQGEQTAQDRMRSQQDDTPPQ</sequence>
<feature type="compositionally biased region" description="Polar residues" evidence="1">
    <location>
        <begin position="35"/>
        <end position="47"/>
    </location>
</feature>
<reference evidence="2 3" key="1">
    <citation type="submission" date="2022-05" db="EMBL/GenBank/DDBJ databases">
        <title>Streptomyces sp. nov. RY43-2 isolated from soil of a peat swamp forest.</title>
        <authorList>
            <person name="Kanchanasin P."/>
            <person name="Tanasupawat S."/>
            <person name="Phongsopitanun W."/>
        </authorList>
    </citation>
    <scope>NUCLEOTIDE SEQUENCE [LARGE SCALE GENOMIC DNA]</scope>
    <source>
        <strain evidence="2 3">RY43-2</strain>
    </source>
</reference>
<dbReference type="Proteomes" id="UP001523219">
    <property type="component" value="Unassembled WGS sequence"/>
</dbReference>
<evidence type="ECO:0000313" key="3">
    <source>
        <dbReference type="Proteomes" id="UP001523219"/>
    </source>
</evidence>
<feature type="region of interest" description="Disordered" evidence="1">
    <location>
        <begin position="1"/>
        <end position="62"/>
    </location>
</feature>
<dbReference type="EMBL" id="JAMWMR010000012">
    <property type="protein sequence ID" value="MCN9242276.1"/>
    <property type="molecule type" value="Genomic_DNA"/>
</dbReference>
<keyword evidence="3" id="KW-1185">Reference proteome</keyword>
<organism evidence="2 3">
    <name type="scientific">Streptomyces macrolidinus</name>
    <dbReference type="NCBI Taxonomy" id="2952607"/>
    <lineage>
        <taxon>Bacteria</taxon>
        <taxon>Bacillati</taxon>
        <taxon>Actinomycetota</taxon>
        <taxon>Actinomycetes</taxon>
        <taxon>Kitasatosporales</taxon>
        <taxon>Streptomycetaceae</taxon>
        <taxon>Streptomyces</taxon>
    </lineage>
</organism>
<dbReference type="Pfam" id="PF14013">
    <property type="entry name" value="MT0933_antitox"/>
    <property type="match status" value="1"/>
</dbReference>
<evidence type="ECO:0000256" key="1">
    <source>
        <dbReference type="SAM" id="MobiDB-lite"/>
    </source>
</evidence>
<accession>A0ABT0ZFC9</accession>
<evidence type="ECO:0000313" key="2">
    <source>
        <dbReference type="EMBL" id="MCN9242276.1"/>
    </source>
</evidence>
<proteinExistence type="predicted"/>
<name>A0ABT0ZFC9_9ACTN</name>
<feature type="compositionally biased region" description="Basic and acidic residues" evidence="1">
    <location>
        <begin position="1"/>
        <end position="34"/>
    </location>
</feature>